<proteinExistence type="predicted"/>
<protein>
    <recommendedName>
        <fullName evidence="2">DUF5723 domain-containing protein</fullName>
    </recommendedName>
</protein>
<dbReference type="AlphaFoldDB" id="A0A381RI01"/>
<evidence type="ECO:0000313" key="1">
    <source>
        <dbReference type="EMBL" id="SUZ91435.1"/>
    </source>
</evidence>
<gene>
    <name evidence="1" type="ORF">METZ01_LOCUS44289</name>
</gene>
<organism evidence="1">
    <name type="scientific">marine metagenome</name>
    <dbReference type="NCBI Taxonomy" id="408172"/>
    <lineage>
        <taxon>unclassified sequences</taxon>
        <taxon>metagenomes</taxon>
        <taxon>ecological metagenomes</taxon>
    </lineage>
</organism>
<evidence type="ECO:0008006" key="2">
    <source>
        <dbReference type="Google" id="ProtNLM"/>
    </source>
</evidence>
<name>A0A381RI01_9ZZZZ</name>
<reference evidence="1" key="1">
    <citation type="submission" date="2018-05" db="EMBL/GenBank/DDBJ databases">
        <authorList>
            <person name="Lanie J.A."/>
            <person name="Ng W.-L."/>
            <person name="Kazmierczak K.M."/>
            <person name="Andrzejewski T.M."/>
            <person name="Davidsen T.M."/>
            <person name="Wayne K.J."/>
            <person name="Tettelin H."/>
            <person name="Glass J.I."/>
            <person name="Rusch D."/>
            <person name="Podicherti R."/>
            <person name="Tsui H.-C.T."/>
            <person name="Winkler M.E."/>
        </authorList>
    </citation>
    <scope>NUCLEOTIDE SEQUENCE</scope>
</reference>
<dbReference type="EMBL" id="UINC01001974">
    <property type="protein sequence ID" value="SUZ91435.1"/>
    <property type="molecule type" value="Genomic_DNA"/>
</dbReference>
<sequence length="271" mass="29850">MGTQFLVLPSSAEELSIGSHSTLPGLFPINPALFIASENHPDLSINRGVWLGDVVLAQIGYNQAMEKKVIHVGLKYSGLSDLEFRDDIPRDNALAEFSSFGLALDAGVSITRETHKFGLSLSYIHMGLYTEQSKGMGLNLGYMRTFKRGLTMGLALQNLGKMTKLIAESPALPRRFTAGISKQLQFNEYKNTVYGSLEWNPVTSTSKYYFGNQFRWDRLSILAGFSASDSVIESSLGFGLHLNRYQVTYGIKVGSQNLGLPQIVSLKLTLP</sequence>
<accession>A0A381RI01</accession>